<evidence type="ECO:0000313" key="1">
    <source>
        <dbReference type="EMBL" id="EDR01414.1"/>
    </source>
</evidence>
<dbReference type="OrthoDB" id="3239511at2759"/>
<name>B0DVG0_LACBS</name>
<dbReference type="KEGG" id="lbc:LACBIDRAFT_333279"/>
<proteinExistence type="predicted"/>
<dbReference type="AlphaFoldDB" id="B0DVG0"/>
<dbReference type="RefSeq" id="XP_001887959.1">
    <property type="nucleotide sequence ID" value="XM_001887924.1"/>
</dbReference>
<dbReference type="InParanoid" id="B0DVG0"/>
<dbReference type="GeneID" id="6083604"/>
<gene>
    <name evidence="1" type="ORF">LACBIDRAFT_333279</name>
</gene>
<keyword evidence="2" id="KW-1185">Reference proteome</keyword>
<dbReference type="HOGENOM" id="CLU_963351_0_0_1"/>
<accession>B0DVG0</accession>
<dbReference type="Proteomes" id="UP000001194">
    <property type="component" value="Unassembled WGS sequence"/>
</dbReference>
<organism evidence="2">
    <name type="scientific">Laccaria bicolor (strain S238N-H82 / ATCC MYA-4686)</name>
    <name type="common">Bicoloured deceiver</name>
    <name type="synonym">Laccaria laccata var. bicolor</name>
    <dbReference type="NCBI Taxonomy" id="486041"/>
    <lineage>
        <taxon>Eukaryota</taxon>
        <taxon>Fungi</taxon>
        <taxon>Dikarya</taxon>
        <taxon>Basidiomycota</taxon>
        <taxon>Agaricomycotina</taxon>
        <taxon>Agaricomycetes</taxon>
        <taxon>Agaricomycetidae</taxon>
        <taxon>Agaricales</taxon>
        <taxon>Agaricineae</taxon>
        <taxon>Hydnangiaceae</taxon>
        <taxon>Laccaria</taxon>
    </lineage>
</organism>
<protein>
    <submittedName>
        <fullName evidence="1">Predicted protein</fullName>
    </submittedName>
</protein>
<evidence type="ECO:0000313" key="2">
    <source>
        <dbReference type="Proteomes" id="UP000001194"/>
    </source>
</evidence>
<reference evidence="1 2" key="1">
    <citation type="journal article" date="2008" name="Nature">
        <title>The genome of Laccaria bicolor provides insights into mycorrhizal symbiosis.</title>
        <authorList>
            <person name="Martin F."/>
            <person name="Aerts A."/>
            <person name="Ahren D."/>
            <person name="Brun A."/>
            <person name="Danchin E.G.J."/>
            <person name="Duchaussoy F."/>
            <person name="Gibon J."/>
            <person name="Kohler A."/>
            <person name="Lindquist E."/>
            <person name="Pereda V."/>
            <person name="Salamov A."/>
            <person name="Shapiro H.J."/>
            <person name="Wuyts J."/>
            <person name="Blaudez D."/>
            <person name="Buee M."/>
            <person name="Brokstein P."/>
            <person name="Canbaeck B."/>
            <person name="Cohen D."/>
            <person name="Courty P.E."/>
            <person name="Coutinho P.M."/>
            <person name="Delaruelle C."/>
            <person name="Detter J.C."/>
            <person name="Deveau A."/>
            <person name="DiFazio S."/>
            <person name="Duplessis S."/>
            <person name="Fraissinet-Tachet L."/>
            <person name="Lucic E."/>
            <person name="Frey-Klett P."/>
            <person name="Fourrey C."/>
            <person name="Feussner I."/>
            <person name="Gay G."/>
            <person name="Grimwood J."/>
            <person name="Hoegger P.J."/>
            <person name="Jain P."/>
            <person name="Kilaru S."/>
            <person name="Labbe J."/>
            <person name="Lin Y.C."/>
            <person name="Legue V."/>
            <person name="Le Tacon F."/>
            <person name="Marmeisse R."/>
            <person name="Melayah D."/>
            <person name="Montanini B."/>
            <person name="Muratet M."/>
            <person name="Nehls U."/>
            <person name="Niculita-Hirzel H."/>
            <person name="Oudot-Le Secq M.P."/>
            <person name="Peter M."/>
            <person name="Quesneville H."/>
            <person name="Rajashekar B."/>
            <person name="Reich M."/>
            <person name="Rouhier N."/>
            <person name="Schmutz J."/>
            <person name="Yin T."/>
            <person name="Chalot M."/>
            <person name="Henrissat B."/>
            <person name="Kuees U."/>
            <person name="Lucas S."/>
            <person name="Van de Peer Y."/>
            <person name="Podila G.K."/>
            <person name="Polle A."/>
            <person name="Pukkila P.J."/>
            <person name="Richardson P.M."/>
            <person name="Rouze P."/>
            <person name="Sanders I.R."/>
            <person name="Stajich J.E."/>
            <person name="Tunlid A."/>
            <person name="Tuskan G."/>
            <person name="Grigoriev I.V."/>
        </authorList>
    </citation>
    <scope>NUCLEOTIDE SEQUENCE [LARGE SCALE GENOMIC DNA]</scope>
    <source>
        <strain evidence="2">S238N-H82 / ATCC MYA-4686</strain>
    </source>
</reference>
<sequence>MPRRSTHSTKSGKLQVERLERKCRYCKTYRSAQGFDKHEAWCKKTSMIRKELPERTHSNPNEIQVDATPLTLPAIPLSSRVDFGANNEFVEGSSLVPMDVDYPSPELNTQEPTNGRETMYGPHLPQEYIKIIPHPHSWDPTTKIIALNHANPVSHSECPTYMPQPEPHPWAPFKNLGDFEYTETAIMGLLPKWIINKQLAGLNSNWAEGSHLTIKNFTEMDNVLSKACKYFVQFKHDIVTALYQDPWEWILSIIQDESLAPMAMWNAVQKYHCAGDFEEQIYDEPNTAV</sequence>
<dbReference type="STRING" id="486041.B0DVG0"/>
<dbReference type="EMBL" id="DS547139">
    <property type="protein sequence ID" value="EDR01414.1"/>
    <property type="molecule type" value="Genomic_DNA"/>
</dbReference>